<proteinExistence type="predicted"/>
<gene>
    <name evidence="1" type="ORF">L6452_02493</name>
</gene>
<name>A0ACB9FKH7_ARCLA</name>
<accession>A0ACB9FKH7</accession>
<dbReference type="EMBL" id="CM042047">
    <property type="protein sequence ID" value="KAI3771331.1"/>
    <property type="molecule type" value="Genomic_DNA"/>
</dbReference>
<keyword evidence="2" id="KW-1185">Reference proteome</keyword>
<evidence type="ECO:0000313" key="1">
    <source>
        <dbReference type="EMBL" id="KAI3771331.1"/>
    </source>
</evidence>
<sequence>MGNGRLGRGLGRNCDWSVCVGHHNFFTLRQYTKLNFLDSSIAIQRESSSSFLSRNFKLFSPEYFGGKQSRSSEFYGGLLIIVD</sequence>
<reference evidence="1 2" key="2">
    <citation type="journal article" date="2022" name="Mol. Ecol. Resour.">
        <title>The genomes of chicory, endive, great burdock and yacon provide insights into Asteraceae paleo-polyploidization history and plant inulin production.</title>
        <authorList>
            <person name="Fan W."/>
            <person name="Wang S."/>
            <person name="Wang H."/>
            <person name="Wang A."/>
            <person name="Jiang F."/>
            <person name="Liu H."/>
            <person name="Zhao H."/>
            <person name="Xu D."/>
            <person name="Zhang Y."/>
        </authorList>
    </citation>
    <scope>NUCLEOTIDE SEQUENCE [LARGE SCALE GENOMIC DNA]</scope>
    <source>
        <strain evidence="2">cv. Niubang</strain>
    </source>
</reference>
<dbReference type="Proteomes" id="UP001055879">
    <property type="component" value="Linkage Group LG01"/>
</dbReference>
<organism evidence="1 2">
    <name type="scientific">Arctium lappa</name>
    <name type="common">Greater burdock</name>
    <name type="synonym">Lappa major</name>
    <dbReference type="NCBI Taxonomy" id="4217"/>
    <lineage>
        <taxon>Eukaryota</taxon>
        <taxon>Viridiplantae</taxon>
        <taxon>Streptophyta</taxon>
        <taxon>Embryophyta</taxon>
        <taxon>Tracheophyta</taxon>
        <taxon>Spermatophyta</taxon>
        <taxon>Magnoliopsida</taxon>
        <taxon>eudicotyledons</taxon>
        <taxon>Gunneridae</taxon>
        <taxon>Pentapetalae</taxon>
        <taxon>asterids</taxon>
        <taxon>campanulids</taxon>
        <taxon>Asterales</taxon>
        <taxon>Asteraceae</taxon>
        <taxon>Carduoideae</taxon>
        <taxon>Cardueae</taxon>
        <taxon>Arctiinae</taxon>
        <taxon>Arctium</taxon>
    </lineage>
</organism>
<comment type="caution">
    <text evidence="1">The sequence shown here is derived from an EMBL/GenBank/DDBJ whole genome shotgun (WGS) entry which is preliminary data.</text>
</comment>
<reference evidence="2" key="1">
    <citation type="journal article" date="2022" name="Mol. Ecol. Resour.">
        <title>The genomes of chicory, endive, great burdock and yacon provide insights into Asteraceae palaeo-polyploidization history and plant inulin production.</title>
        <authorList>
            <person name="Fan W."/>
            <person name="Wang S."/>
            <person name="Wang H."/>
            <person name="Wang A."/>
            <person name="Jiang F."/>
            <person name="Liu H."/>
            <person name="Zhao H."/>
            <person name="Xu D."/>
            <person name="Zhang Y."/>
        </authorList>
    </citation>
    <scope>NUCLEOTIDE SEQUENCE [LARGE SCALE GENOMIC DNA]</scope>
    <source>
        <strain evidence="2">cv. Niubang</strain>
    </source>
</reference>
<evidence type="ECO:0000313" key="2">
    <source>
        <dbReference type="Proteomes" id="UP001055879"/>
    </source>
</evidence>
<protein>
    <submittedName>
        <fullName evidence="1">Uncharacterized protein</fullName>
    </submittedName>
</protein>